<reference evidence="2 3" key="1">
    <citation type="submission" date="2020-05" db="EMBL/GenBank/DDBJ databases">
        <title>MicrobeNet Type strains.</title>
        <authorList>
            <person name="Nicholson A.C."/>
        </authorList>
    </citation>
    <scope>NUCLEOTIDE SEQUENCE [LARGE SCALE GENOMIC DNA]</scope>
    <source>
        <strain evidence="2 3">JCM 14282</strain>
    </source>
</reference>
<proteinExistence type="predicted"/>
<keyword evidence="1" id="KW-0472">Membrane</keyword>
<keyword evidence="1" id="KW-0812">Transmembrane</keyword>
<comment type="caution">
    <text evidence="2">The sequence shown here is derived from an EMBL/GenBank/DDBJ whole genome shotgun (WGS) entry which is preliminary data.</text>
</comment>
<organism evidence="2 3">
    <name type="scientific">Microbacterium ulmi</name>
    <dbReference type="NCBI Taxonomy" id="179095"/>
    <lineage>
        <taxon>Bacteria</taxon>
        <taxon>Bacillati</taxon>
        <taxon>Actinomycetota</taxon>
        <taxon>Actinomycetes</taxon>
        <taxon>Micrococcales</taxon>
        <taxon>Microbacteriaceae</taxon>
        <taxon>Microbacterium</taxon>
    </lineage>
</organism>
<sequence length="181" mass="20436">MLTSDGASSKRSIRSAVLPVVVSAALVIPNLFVIALGIEDFPFTTAPMFAHYVGPDTQLYTFRFEGVRDGVAEPLPIEQTNRTEREIMRQFASWYYRPMTDTAPFRDLDPASGTPEQLAARMADFFGPIADFLRDERDIDYDRIDVYVDHVDNAGALISTAQVGHYDTSTRRYTHTYEVTR</sequence>
<dbReference type="RefSeq" id="WP_167037426.1">
    <property type="nucleotide sequence ID" value="NZ_BAAANA010000001.1"/>
</dbReference>
<keyword evidence="3" id="KW-1185">Reference proteome</keyword>
<evidence type="ECO:0000313" key="2">
    <source>
        <dbReference type="EMBL" id="NNH03446.1"/>
    </source>
</evidence>
<dbReference type="AlphaFoldDB" id="A0A7Y2PYK3"/>
<name>A0A7Y2PYK3_9MICO</name>
<protein>
    <submittedName>
        <fullName evidence="2">Uncharacterized protein</fullName>
    </submittedName>
</protein>
<gene>
    <name evidence="2" type="ORF">HLA99_06225</name>
</gene>
<accession>A0A7Y2PYK3</accession>
<evidence type="ECO:0000313" key="3">
    <source>
        <dbReference type="Proteomes" id="UP000543598"/>
    </source>
</evidence>
<feature type="transmembrane region" description="Helical" evidence="1">
    <location>
        <begin position="16"/>
        <end position="38"/>
    </location>
</feature>
<evidence type="ECO:0000256" key="1">
    <source>
        <dbReference type="SAM" id="Phobius"/>
    </source>
</evidence>
<dbReference type="Proteomes" id="UP000543598">
    <property type="component" value="Unassembled WGS sequence"/>
</dbReference>
<dbReference type="EMBL" id="JABEMB010000006">
    <property type="protein sequence ID" value="NNH03446.1"/>
    <property type="molecule type" value="Genomic_DNA"/>
</dbReference>
<keyword evidence="1" id="KW-1133">Transmembrane helix</keyword>